<dbReference type="CDD" id="cd00685">
    <property type="entry name" value="Trans_IPPS_HT"/>
    <property type="match status" value="1"/>
</dbReference>
<accession>W5XXW4</accession>
<dbReference type="GO" id="GO:0004659">
    <property type="term" value="F:prenyltransferase activity"/>
    <property type="evidence" value="ECO:0007669"/>
    <property type="project" value="InterPro"/>
</dbReference>
<protein>
    <submittedName>
        <fullName evidence="8">Polyprenyl synthetase</fullName>
    </submittedName>
</protein>
<dbReference type="AlphaFoldDB" id="W5XXW4"/>
<organism evidence="8 9">
    <name type="scientific">Corynebacterium vitaeruminis DSM 20294</name>
    <dbReference type="NCBI Taxonomy" id="1224164"/>
    <lineage>
        <taxon>Bacteria</taxon>
        <taxon>Bacillati</taxon>
        <taxon>Actinomycetota</taxon>
        <taxon>Actinomycetes</taxon>
        <taxon>Mycobacteriales</taxon>
        <taxon>Corynebacteriaceae</taxon>
        <taxon>Corynebacterium</taxon>
    </lineage>
</organism>
<dbReference type="InterPro" id="IPR008949">
    <property type="entry name" value="Isoprenoid_synthase_dom_sf"/>
</dbReference>
<dbReference type="EMBL" id="CP004353">
    <property type="protein sequence ID" value="AHI21802.1"/>
    <property type="molecule type" value="Genomic_DNA"/>
</dbReference>
<dbReference type="Pfam" id="PF00348">
    <property type="entry name" value="polyprenyl_synt"/>
    <property type="match status" value="1"/>
</dbReference>
<dbReference type="InterPro" id="IPR000092">
    <property type="entry name" value="Polyprenyl_synt"/>
</dbReference>
<evidence type="ECO:0000256" key="1">
    <source>
        <dbReference type="ARBA" id="ARBA00001946"/>
    </source>
</evidence>
<dbReference type="KEGG" id="cvt:B843_02050"/>
<reference evidence="8 9" key="1">
    <citation type="submission" date="2013-02" db="EMBL/GenBank/DDBJ databases">
        <title>The complete genome sequence of Corynebacterium vitaeruminis DSM 20294.</title>
        <authorList>
            <person name="Ruckert C."/>
            <person name="Albersmeier A."/>
            <person name="Kalinowski J."/>
        </authorList>
    </citation>
    <scope>NUCLEOTIDE SEQUENCE [LARGE SCALE GENOMIC DNA]</scope>
    <source>
        <strain evidence="9">ATCC 10234</strain>
    </source>
</reference>
<keyword evidence="4 7" id="KW-0808">Transferase</keyword>
<evidence type="ECO:0000256" key="6">
    <source>
        <dbReference type="ARBA" id="ARBA00022842"/>
    </source>
</evidence>
<dbReference type="STRING" id="1224164.B843_02050"/>
<dbReference type="Gene3D" id="1.10.600.10">
    <property type="entry name" value="Farnesyl Diphosphate Synthase"/>
    <property type="match status" value="1"/>
</dbReference>
<dbReference type="GO" id="GO:0008299">
    <property type="term" value="P:isoprenoid biosynthetic process"/>
    <property type="evidence" value="ECO:0007669"/>
    <property type="project" value="InterPro"/>
</dbReference>
<dbReference type="eggNOG" id="COG0142">
    <property type="taxonomic scope" value="Bacteria"/>
</dbReference>
<dbReference type="PROSITE" id="PS00444">
    <property type="entry name" value="POLYPRENYL_SYNTHASE_2"/>
    <property type="match status" value="1"/>
</dbReference>
<dbReference type="SFLD" id="SFLDS00005">
    <property type="entry name" value="Isoprenoid_Synthase_Type_I"/>
    <property type="match status" value="1"/>
</dbReference>
<evidence type="ECO:0000256" key="3">
    <source>
        <dbReference type="ARBA" id="ARBA00006706"/>
    </source>
</evidence>
<evidence type="ECO:0000256" key="2">
    <source>
        <dbReference type="ARBA" id="ARBA00005128"/>
    </source>
</evidence>
<dbReference type="HOGENOM" id="CLU_014015_2_3_11"/>
<keyword evidence="5" id="KW-0479">Metal-binding</keyword>
<comment type="similarity">
    <text evidence="3 7">Belongs to the FPP/GGPP synthase family.</text>
</comment>
<dbReference type="SFLD" id="SFLDG01017">
    <property type="entry name" value="Polyprenyl_Transferase_Like"/>
    <property type="match status" value="1"/>
</dbReference>
<dbReference type="Proteomes" id="UP000019222">
    <property type="component" value="Chromosome"/>
</dbReference>
<keyword evidence="9" id="KW-1185">Reference proteome</keyword>
<dbReference type="SUPFAM" id="SSF48576">
    <property type="entry name" value="Terpenoid synthases"/>
    <property type="match status" value="1"/>
</dbReference>
<gene>
    <name evidence="8" type="ORF">B843_02050</name>
</gene>
<name>W5XXW4_9CORY</name>
<dbReference type="InterPro" id="IPR033749">
    <property type="entry name" value="Polyprenyl_synt_CS"/>
</dbReference>
<keyword evidence="6" id="KW-0460">Magnesium</keyword>
<evidence type="ECO:0000256" key="7">
    <source>
        <dbReference type="RuleBase" id="RU004466"/>
    </source>
</evidence>
<dbReference type="PANTHER" id="PTHR12001">
    <property type="entry name" value="GERANYLGERANYL PYROPHOSPHATE SYNTHASE"/>
    <property type="match status" value="1"/>
</dbReference>
<evidence type="ECO:0000313" key="8">
    <source>
        <dbReference type="EMBL" id="AHI21802.1"/>
    </source>
</evidence>
<dbReference type="PATRIC" id="fig|1224164.3.peg.401"/>
<evidence type="ECO:0000256" key="4">
    <source>
        <dbReference type="ARBA" id="ARBA00022679"/>
    </source>
</evidence>
<comment type="cofactor">
    <cofactor evidence="1">
        <name>Mg(2+)</name>
        <dbReference type="ChEBI" id="CHEBI:18420"/>
    </cofactor>
</comment>
<proteinExistence type="inferred from homology"/>
<sequence>MDLGDEALNAAIGTGLARVETLLLGELNKGEDFVTDKVLHLAEAGGKRFRPMFALLASNYGQTPLSDDVVKAAVVVEMTHLATLYHDDVMDEADKRRGVPSANARWNNSVAILAGDILLSHASRLMGELGAPTVLHFADTFGVLVTGQMRETIGAGQSNAVDHYMKVISEKTGILISSAGYLGGMHSGASEEHIKALQAYGSAIGMVFQIVDDFIDIFSESKDSGKTPGTDLREGVFTLPVLYALEEDSAIGEELRGLLTGPVEDEETVAHVIDLLRESTGRERALADVAFYLSEAEKALEVLPENATTAALRSLAQFAASRVG</sequence>
<dbReference type="PANTHER" id="PTHR12001:SF69">
    <property type="entry name" value="ALL TRANS-POLYPRENYL-DIPHOSPHATE SYNTHASE PDSS1"/>
    <property type="match status" value="1"/>
</dbReference>
<evidence type="ECO:0000256" key="5">
    <source>
        <dbReference type="ARBA" id="ARBA00022723"/>
    </source>
</evidence>
<comment type="pathway">
    <text evidence="2">Isoprenoid biosynthesis.</text>
</comment>
<dbReference type="GO" id="GO:0046872">
    <property type="term" value="F:metal ion binding"/>
    <property type="evidence" value="ECO:0007669"/>
    <property type="project" value="UniProtKB-KW"/>
</dbReference>
<evidence type="ECO:0000313" key="9">
    <source>
        <dbReference type="Proteomes" id="UP000019222"/>
    </source>
</evidence>